<evidence type="ECO:0000313" key="2">
    <source>
        <dbReference type="EMBL" id="KAJ9613119.1"/>
    </source>
</evidence>
<evidence type="ECO:0000259" key="1">
    <source>
        <dbReference type="Pfam" id="PF12680"/>
    </source>
</evidence>
<proteinExistence type="predicted"/>
<evidence type="ECO:0000313" key="3">
    <source>
        <dbReference type="Proteomes" id="UP001172673"/>
    </source>
</evidence>
<dbReference type="PANTHER" id="PTHR41252">
    <property type="entry name" value="BLR2505 PROTEIN"/>
    <property type="match status" value="1"/>
</dbReference>
<accession>A0AA38XHH8</accession>
<dbReference type="InterPro" id="IPR032710">
    <property type="entry name" value="NTF2-like_dom_sf"/>
</dbReference>
<protein>
    <recommendedName>
        <fullName evidence="1">SnoaL-like domain-containing protein</fullName>
    </recommendedName>
</protein>
<dbReference type="Proteomes" id="UP001172673">
    <property type="component" value="Unassembled WGS sequence"/>
</dbReference>
<reference evidence="2" key="1">
    <citation type="submission" date="2022-10" db="EMBL/GenBank/DDBJ databases">
        <title>Culturing micro-colonial fungi from biological soil crusts in the Mojave desert and describing Neophaeococcomyces mojavensis, and introducing the new genera and species Taxawa tesnikishii.</title>
        <authorList>
            <person name="Kurbessoian T."/>
            <person name="Stajich J.E."/>
        </authorList>
    </citation>
    <scope>NUCLEOTIDE SEQUENCE</scope>
    <source>
        <strain evidence="2">TK_41</strain>
    </source>
</reference>
<sequence length="157" mass="17333">MGSIAPPSPDDSPIAVLERFYSAERRYMKAGGKAGGASFDEFASTMDDKVVLHQTPDLPWGGEFIGVDRYADWAAHMSSVFEVVDVQDAEFVETADKVVILCMLVTKAKQTGEIMKRPMVQVVTVKEGKIVDFRPFYWHVPDYVAAAEGRSAAQIEI</sequence>
<dbReference type="InterPro" id="IPR037401">
    <property type="entry name" value="SnoaL-like"/>
</dbReference>
<keyword evidence="3" id="KW-1185">Reference proteome</keyword>
<comment type="caution">
    <text evidence="2">The sequence shown here is derived from an EMBL/GenBank/DDBJ whole genome shotgun (WGS) entry which is preliminary data.</text>
</comment>
<feature type="domain" description="SnoaL-like" evidence="1">
    <location>
        <begin position="38"/>
        <end position="132"/>
    </location>
</feature>
<dbReference type="Gene3D" id="3.10.450.50">
    <property type="match status" value="1"/>
</dbReference>
<name>A0AA38XHH8_9EURO</name>
<gene>
    <name evidence="2" type="ORF">H2200_003060</name>
</gene>
<dbReference type="AlphaFoldDB" id="A0AA38XHH8"/>
<dbReference type="EMBL" id="JAPDRK010000004">
    <property type="protein sequence ID" value="KAJ9613119.1"/>
    <property type="molecule type" value="Genomic_DNA"/>
</dbReference>
<dbReference type="Pfam" id="PF12680">
    <property type="entry name" value="SnoaL_2"/>
    <property type="match status" value="1"/>
</dbReference>
<organism evidence="2 3">
    <name type="scientific">Cladophialophora chaetospira</name>
    <dbReference type="NCBI Taxonomy" id="386627"/>
    <lineage>
        <taxon>Eukaryota</taxon>
        <taxon>Fungi</taxon>
        <taxon>Dikarya</taxon>
        <taxon>Ascomycota</taxon>
        <taxon>Pezizomycotina</taxon>
        <taxon>Eurotiomycetes</taxon>
        <taxon>Chaetothyriomycetidae</taxon>
        <taxon>Chaetothyriales</taxon>
        <taxon>Herpotrichiellaceae</taxon>
        <taxon>Cladophialophora</taxon>
    </lineage>
</organism>
<dbReference type="SUPFAM" id="SSF54427">
    <property type="entry name" value="NTF2-like"/>
    <property type="match status" value="1"/>
</dbReference>
<dbReference type="PANTHER" id="PTHR41252:SF1">
    <property type="entry name" value="BLR2505 PROTEIN"/>
    <property type="match status" value="1"/>
</dbReference>